<dbReference type="PANTHER" id="PTHR43520">
    <property type="entry name" value="ATP7, ISOFORM B"/>
    <property type="match status" value="1"/>
</dbReference>
<feature type="transmembrane region" description="Helical" evidence="13">
    <location>
        <begin position="776"/>
        <end position="801"/>
    </location>
</feature>
<evidence type="ECO:0000256" key="2">
    <source>
        <dbReference type="ARBA" id="ARBA00006024"/>
    </source>
</evidence>
<dbReference type="Pfam" id="PF12156">
    <property type="entry name" value="ATPase-cat_bd"/>
    <property type="match status" value="1"/>
</dbReference>
<dbReference type="InterPro" id="IPR059000">
    <property type="entry name" value="ATPase_P-type_domA"/>
</dbReference>
<dbReference type="InterPro" id="IPR036163">
    <property type="entry name" value="HMA_dom_sf"/>
</dbReference>
<dbReference type="GO" id="GO:0043682">
    <property type="term" value="F:P-type divalent copper transporter activity"/>
    <property type="evidence" value="ECO:0007669"/>
    <property type="project" value="TreeGrafter"/>
</dbReference>
<evidence type="ECO:0000313" key="16">
    <source>
        <dbReference type="Proteomes" id="UP000650081"/>
    </source>
</evidence>
<sequence length="817" mass="88804">MGTLIDQTLATTHCTHCGEVCREDQTEENGRVFCCAGCATVYTILKDNNLLDFYGMEEAAGRRKVDDGRDYAWLDVPKLAERVLRYRDAERCHIDLELPAIHCASCVWLLERLPQLLPGVRACSVDFSRRNAAIVFDPRQVTLRQVAEQLDRIGYPPHLRTQAEATQQPENRALIYRIGVAGFCFGNIMLLSFPEYFGLSEVLPSALGSDAGAEWMAAAMGYLMLGLSLPVLLYAGRGFFSAAWYAVTARRMTIDVPIAIGMVALFGRSVYELVSGSGPGYLDSLAGLVFFLLIGRWFQSYTFARLNFDRNYHDYFPIAAYRENAAGELEAVASEDVVAGDVLLVRPGQLIPADGYLSGQVPAAIDYSFVTGEAVPQSVAPHAEVFAGGRATDTALRMVVSKPAEQSYLLQLWLREGKRQELGEVAPPEGLIRVFTVFLLLLSAATLVYWYSRDVATAYRAATAVLIIACPCALALAAPFAYGTLQRLLAARGYYFRGPAVIRELANTDTFVFDKTGTLTGEGLTEQLHFLQERVAFFDGVFLAMARQSDHPKSRAIRAALETSQGKLPEVFTAGVTESVGQGLYLQHEGREFRIGTPAFCGTGALEGGTNATVDGNPYFQMVPAAVNLRPGVGEMLRQLGKRGATWLLSGDQAPVRNTWSAYLEPGQTLFQQSPFDKRSRINELQAGPHRVLMVGDGLNDAGALAAASVGLAVNDDASRFNPACDGIVQGEQLPFLPEVLAAAVRLRWVLALTFALAFCYNAVGLYYAVTGTLSPVVAAILMPLSSVTIVVVATVGAWLVDLGIHRPGARVDPARK</sequence>
<dbReference type="PRINTS" id="PR00119">
    <property type="entry name" value="CATATPASE"/>
</dbReference>
<feature type="transmembrane region" description="Helical" evidence="13">
    <location>
        <begin position="213"/>
        <end position="235"/>
    </location>
</feature>
<dbReference type="Proteomes" id="UP000650081">
    <property type="component" value="Unassembled WGS sequence"/>
</dbReference>
<dbReference type="Gene3D" id="2.70.150.10">
    <property type="entry name" value="Calcium-transporting ATPase, cytoplasmic transduction domain A"/>
    <property type="match status" value="1"/>
</dbReference>
<evidence type="ECO:0000256" key="3">
    <source>
        <dbReference type="ARBA" id="ARBA00022448"/>
    </source>
</evidence>
<dbReference type="SUPFAM" id="SSF81653">
    <property type="entry name" value="Calcium ATPase, transduction domain A"/>
    <property type="match status" value="1"/>
</dbReference>
<keyword evidence="8" id="KW-0460">Magnesium</keyword>
<dbReference type="Pfam" id="PF00702">
    <property type="entry name" value="Hydrolase"/>
    <property type="match status" value="1"/>
</dbReference>
<keyword evidence="9" id="KW-1278">Translocase</keyword>
<feature type="transmembrane region" description="Helical" evidence="13">
    <location>
        <begin position="280"/>
        <end position="298"/>
    </location>
</feature>
<dbReference type="SUPFAM" id="SSF56784">
    <property type="entry name" value="HAD-like"/>
    <property type="match status" value="1"/>
</dbReference>
<dbReference type="InterPro" id="IPR036412">
    <property type="entry name" value="HAD-like_sf"/>
</dbReference>
<keyword evidence="10 13" id="KW-1133">Transmembrane helix</keyword>
<dbReference type="SUPFAM" id="SSF55008">
    <property type="entry name" value="HMA, heavy metal-associated domain"/>
    <property type="match status" value="1"/>
</dbReference>
<dbReference type="InterPro" id="IPR008250">
    <property type="entry name" value="ATPase_P-typ_transduc_dom_A_sf"/>
</dbReference>
<dbReference type="Pfam" id="PF00122">
    <property type="entry name" value="E1-E2_ATPase"/>
    <property type="match status" value="1"/>
</dbReference>
<comment type="similarity">
    <text evidence="2">Belongs to the cation transport ATPase (P-type) (TC 3.A.3) family. Type IB subfamily.</text>
</comment>
<dbReference type="PROSITE" id="PS00154">
    <property type="entry name" value="ATPASE_E1_E2"/>
    <property type="match status" value="1"/>
</dbReference>
<accession>A0A923PQQ8</accession>
<dbReference type="GO" id="GO:0005886">
    <property type="term" value="C:plasma membrane"/>
    <property type="evidence" value="ECO:0007669"/>
    <property type="project" value="UniProtKB-SubCell"/>
</dbReference>
<dbReference type="InterPro" id="IPR023214">
    <property type="entry name" value="HAD_sf"/>
</dbReference>
<dbReference type="GO" id="GO:0005507">
    <property type="term" value="F:copper ion binding"/>
    <property type="evidence" value="ECO:0007669"/>
    <property type="project" value="TreeGrafter"/>
</dbReference>
<evidence type="ECO:0000256" key="8">
    <source>
        <dbReference type="ARBA" id="ARBA00022842"/>
    </source>
</evidence>
<keyword evidence="3" id="KW-0813">Transport</keyword>
<keyword evidence="7" id="KW-0479">Metal-binding</keyword>
<evidence type="ECO:0000256" key="13">
    <source>
        <dbReference type="SAM" id="Phobius"/>
    </source>
</evidence>
<feature type="transmembrane region" description="Helical" evidence="13">
    <location>
        <begin position="749"/>
        <end position="770"/>
    </location>
</feature>
<evidence type="ECO:0000259" key="14">
    <source>
        <dbReference type="PROSITE" id="PS50846"/>
    </source>
</evidence>
<evidence type="ECO:0000256" key="5">
    <source>
        <dbReference type="ARBA" id="ARBA00022553"/>
    </source>
</evidence>
<keyword evidence="4" id="KW-1003">Cell membrane</keyword>
<evidence type="ECO:0000256" key="6">
    <source>
        <dbReference type="ARBA" id="ARBA00022692"/>
    </source>
</evidence>
<dbReference type="PANTHER" id="PTHR43520:SF5">
    <property type="entry name" value="CATION-TRANSPORTING P-TYPE ATPASE-RELATED"/>
    <property type="match status" value="1"/>
</dbReference>
<evidence type="ECO:0000256" key="11">
    <source>
        <dbReference type="ARBA" id="ARBA00023065"/>
    </source>
</evidence>
<dbReference type="InterPro" id="IPR021993">
    <property type="entry name" value="ATPase-cat-bd"/>
</dbReference>
<comment type="caution">
    <text evidence="15">The sequence shown here is derived from an EMBL/GenBank/DDBJ whole genome shotgun (WGS) entry which is preliminary data.</text>
</comment>
<feature type="domain" description="HMA" evidence="14">
    <location>
        <begin position="92"/>
        <end position="158"/>
    </location>
</feature>
<dbReference type="InterPro" id="IPR001757">
    <property type="entry name" value="P_typ_ATPase"/>
</dbReference>
<dbReference type="Pfam" id="PF00403">
    <property type="entry name" value="HMA"/>
    <property type="match status" value="1"/>
</dbReference>
<gene>
    <name evidence="15" type="ORF">H9S92_16405</name>
</gene>
<dbReference type="Gene3D" id="3.30.70.100">
    <property type="match status" value="1"/>
</dbReference>
<dbReference type="GO" id="GO:0016887">
    <property type="term" value="F:ATP hydrolysis activity"/>
    <property type="evidence" value="ECO:0007669"/>
    <property type="project" value="InterPro"/>
</dbReference>
<keyword evidence="5" id="KW-0597">Phosphoprotein</keyword>
<evidence type="ECO:0000256" key="9">
    <source>
        <dbReference type="ARBA" id="ARBA00022967"/>
    </source>
</evidence>
<dbReference type="EMBL" id="JACSIT010000141">
    <property type="protein sequence ID" value="MBC6995749.1"/>
    <property type="molecule type" value="Genomic_DNA"/>
</dbReference>
<keyword evidence="16" id="KW-1185">Reference proteome</keyword>
<evidence type="ECO:0000256" key="10">
    <source>
        <dbReference type="ARBA" id="ARBA00022989"/>
    </source>
</evidence>
<evidence type="ECO:0000256" key="4">
    <source>
        <dbReference type="ARBA" id="ARBA00022475"/>
    </source>
</evidence>
<feature type="transmembrane region" description="Helical" evidence="13">
    <location>
        <begin position="174"/>
        <end position="193"/>
    </location>
</feature>
<dbReference type="Gene3D" id="3.40.1110.10">
    <property type="entry name" value="Calcium-transporting ATPase, cytoplasmic domain N"/>
    <property type="match status" value="1"/>
</dbReference>
<feature type="transmembrane region" description="Helical" evidence="13">
    <location>
        <begin position="458"/>
        <end position="482"/>
    </location>
</feature>
<proteinExistence type="inferred from homology"/>
<organism evidence="15 16">
    <name type="scientific">Neolewinella lacunae</name>
    <dbReference type="NCBI Taxonomy" id="1517758"/>
    <lineage>
        <taxon>Bacteria</taxon>
        <taxon>Pseudomonadati</taxon>
        <taxon>Bacteroidota</taxon>
        <taxon>Saprospiria</taxon>
        <taxon>Saprospirales</taxon>
        <taxon>Lewinellaceae</taxon>
        <taxon>Neolewinella</taxon>
    </lineage>
</organism>
<keyword evidence="12 13" id="KW-0472">Membrane</keyword>
<feature type="transmembrane region" description="Helical" evidence="13">
    <location>
        <begin position="256"/>
        <end position="274"/>
    </location>
</feature>
<dbReference type="GO" id="GO:0055070">
    <property type="term" value="P:copper ion homeostasis"/>
    <property type="evidence" value="ECO:0007669"/>
    <property type="project" value="TreeGrafter"/>
</dbReference>
<evidence type="ECO:0000313" key="15">
    <source>
        <dbReference type="EMBL" id="MBC6995749.1"/>
    </source>
</evidence>
<dbReference type="InterPro" id="IPR023299">
    <property type="entry name" value="ATPase_P-typ_cyto_dom_N"/>
</dbReference>
<dbReference type="GO" id="GO:0005524">
    <property type="term" value="F:ATP binding"/>
    <property type="evidence" value="ECO:0007669"/>
    <property type="project" value="InterPro"/>
</dbReference>
<evidence type="ECO:0000256" key="7">
    <source>
        <dbReference type="ARBA" id="ARBA00022723"/>
    </source>
</evidence>
<dbReference type="AlphaFoldDB" id="A0A923PQQ8"/>
<evidence type="ECO:0000256" key="1">
    <source>
        <dbReference type="ARBA" id="ARBA00004651"/>
    </source>
</evidence>
<evidence type="ECO:0000256" key="12">
    <source>
        <dbReference type="ARBA" id="ARBA00023136"/>
    </source>
</evidence>
<reference evidence="15" key="1">
    <citation type="submission" date="2020-08" db="EMBL/GenBank/DDBJ databases">
        <title>Lewinella bacteria from marine environments.</title>
        <authorList>
            <person name="Zhong Y."/>
        </authorList>
    </citation>
    <scope>NUCLEOTIDE SEQUENCE</scope>
    <source>
        <strain evidence="15">KCTC 42187</strain>
    </source>
</reference>
<name>A0A923PQQ8_9BACT</name>
<dbReference type="CDD" id="cd00371">
    <property type="entry name" value="HMA"/>
    <property type="match status" value="1"/>
</dbReference>
<keyword evidence="11" id="KW-0406">Ion transport</keyword>
<feature type="transmembrane region" description="Helical" evidence="13">
    <location>
        <begin position="431"/>
        <end position="452"/>
    </location>
</feature>
<dbReference type="InterPro" id="IPR006121">
    <property type="entry name" value="HMA_dom"/>
</dbReference>
<dbReference type="RefSeq" id="WP_187467771.1">
    <property type="nucleotide sequence ID" value="NZ_JACSIT010000141.1"/>
</dbReference>
<dbReference type="Gene3D" id="3.40.50.1000">
    <property type="entry name" value="HAD superfamily/HAD-like"/>
    <property type="match status" value="1"/>
</dbReference>
<comment type="subcellular location">
    <subcellularLocation>
        <location evidence="1">Cell membrane</location>
        <topology evidence="1">Multi-pass membrane protein</topology>
    </subcellularLocation>
</comment>
<dbReference type="NCBIfam" id="TIGR01494">
    <property type="entry name" value="ATPase_P-type"/>
    <property type="match status" value="1"/>
</dbReference>
<dbReference type="PROSITE" id="PS50846">
    <property type="entry name" value="HMA_2"/>
    <property type="match status" value="1"/>
</dbReference>
<keyword evidence="6 13" id="KW-0812">Transmembrane</keyword>
<protein>
    <submittedName>
        <fullName evidence="15">Heavy metal translocating P-type ATPase metal-binding domain-containing protein</fullName>
    </submittedName>
</protein>
<dbReference type="InterPro" id="IPR018303">
    <property type="entry name" value="ATPase_P-typ_P_site"/>
</dbReference>